<proteinExistence type="predicted"/>
<dbReference type="EMBL" id="FXAM01000004">
    <property type="protein sequence ID" value="SMF97763.1"/>
    <property type="molecule type" value="Genomic_DNA"/>
</dbReference>
<organism evidence="3 4">
    <name type="scientific">Methylomagnum ishizawai</name>
    <dbReference type="NCBI Taxonomy" id="1760988"/>
    <lineage>
        <taxon>Bacteria</taxon>
        <taxon>Pseudomonadati</taxon>
        <taxon>Pseudomonadota</taxon>
        <taxon>Gammaproteobacteria</taxon>
        <taxon>Methylococcales</taxon>
        <taxon>Methylococcaceae</taxon>
        <taxon>Methylomagnum</taxon>
    </lineage>
</organism>
<dbReference type="InterPro" id="IPR052967">
    <property type="entry name" value="Stress_Response_Assoc"/>
</dbReference>
<dbReference type="Proteomes" id="UP000192923">
    <property type="component" value="Unassembled WGS sequence"/>
</dbReference>
<dbReference type="RefSeq" id="WP_085216782.1">
    <property type="nucleotide sequence ID" value="NZ_FXAM01000004.1"/>
</dbReference>
<feature type="region of interest" description="Disordered" evidence="1">
    <location>
        <begin position="1"/>
        <end position="22"/>
    </location>
</feature>
<sequence>MERPSPHPPGPAAGASADPPTPLVIPVVEERASVTKRRVETGRVRIVKKVSTRRETLEADGWDETLDIERVPIGQPVDGPVAARQEGDTLVIPVLEERLVIEKRLFLKEELRVTKRRTPRPRTQETLLRREEISVERLPPVAEDDPTQA</sequence>
<keyword evidence="4" id="KW-1185">Reference proteome</keyword>
<protein>
    <submittedName>
        <fullName evidence="3">Conserved domain-containing protein</fullName>
    </submittedName>
</protein>
<evidence type="ECO:0000313" key="4">
    <source>
        <dbReference type="Proteomes" id="UP000192923"/>
    </source>
</evidence>
<dbReference type="InterPro" id="IPR019060">
    <property type="entry name" value="DUF2382"/>
</dbReference>
<evidence type="ECO:0000313" key="3">
    <source>
        <dbReference type="EMBL" id="SMF97763.1"/>
    </source>
</evidence>
<name>A0A1Y6DAW8_9GAMM</name>
<feature type="region of interest" description="Disordered" evidence="1">
    <location>
        <begin position="117"/>
        <end position="149"/>
    </location>
</feature>
<gene>
    <name evidence="3" type="ORF">SAMN02949497_0019</name>
</gene>
<evidence type="ECO:0000256" key="1">
    <source>
        <dbReference type="SAM" id="MobiDB-lite"/>
    </source>
</evidence>
<feature type="compositionally biased region" description="Pro residues" evidence="1">
    <location>
        <begin position="1"/>
        <end position="11"/>
    </location>
</feature>
<feature type="domain" description="DUF2382" evidence="2">
    <location>
        <begin position="25"/>
        <end position="135"/>
    </location>
</feature>
<dbReference type="PANTHER" id="PTHR38463:SF1">
    <property type="entry name" value="STRESS RESPONSE PROTEIN YSNF"/>
    <property type="match status" value="1"/>
</dbReference>
<evidence type="ECO:0000259" key="2">
    <source>
        <dbReference type="Pfam" id="PF09557"/>
    </source>
</evidence>
<reference evidence="3 4" key="1">
    <citation type="submission" date="2016-12" db="EMBL/GenBank/DDBJ databases">
        <authorList>
            <person name="Song W.-J."/>
            <person name="Kurnit D.M."/>
        </authorList>
    </citation>
    <scope>NUCLEOTIDE SEQUENCE [LARGE SCALE GENOMIC DNA]</scope>
    <source>
        <strain evidence="3 4">175</strain>
    </source>
</reference>
<dbReference type="AlphaFoldDB" id="A0A1Y6DAW8"/>
<dbReference type="Pfam" id="PF09557">
    <property type="entry name" value="DUF2382"/>
    <property type="match status" value="1"/>
</dbReference>
<accession>A0A1Y6DAW8</accession>
<dbReference type="STRING" id="1760988.SAMN02949497_0019"/>
<dbReference type="PANTHER" id="PTHR38463">
    <property type="entry name" value="STRESS RESPONSE PROTEIN YSNF"/>
    <property type="match status" value="1"/>
</dbReference>
<dbReference type="OrthoDB" id="5569591at2"/>